<dbReference type="CDD" id="cd06257">
    <property type="entry name" value="DnaJ"/>
    <property type="match status" value="1"/>
</dbReference>
<sequence>MAQLLPPVCTDALKFQNPLTSLCPRSRCAEAGKNNVGWSSYGGKRKGVGRIRVASQESASSEDVADDYYDVLGLAFPVVVFYVLYYAADEYYAVLGLVIIILFKLPDATPEQIKKAYYNCMKSCHPDLSGDDPETTNFCMFINEVYEILSDPVQRIVYDEIHGYALTAINPFFDDSSTKDHVFVDEFSCIGCKNCANVCSEVFAIEEDFGRARAYNQAGMLDKVQQAVESCPVDCIHWTSAAQLSLLEDEMRRVERVNVALMLSGMGSASSDVFRMASGRWEKRQAKVLAQAKVRMMKQKDSGQTPTYWDNLWGNTKDYESKANKEEEVKERAARAAAAARRWREYSRRGADKRPTFKLPEAVSNKE</sequence>
<keyword evidence="2" id="KW-0408">Iron</keyword>
<dbReference type="PRINTS" id="PR00352">
    <property type="entry name" value="3FE4SFRDOXIN"/>
</dbReference>
<dbReference type="Gene3D" id="1.10.287.110">
    <property type="entry name" value="DnaJ domain"/>
    <property type="match status" value="1"/>
</dbReference>
<keyword evidence="1" id="KW-0479">Metal-binding</keyword>
<dbReference type="SUPFAM" id="SSF46565">
    <property type="entry name" value="Chaperone J-domain"/>
    <property type="match status" value="1"/>
</dbReference>
<organism evidence="7">
    <name type="scientific">Salvia splendens</name>
    <name type="common">Scarlet sage</name>
    <dbReference type="NCBI Taxonomy" id="180675"/>
    <lineage>
        <taxon>Eukaryota</taxon>
        <taxon>Viridiplantae</taxon>
        <taxon>Streptophyta</taxon>
        <taxon>Embryophyta</taxon>
        <taxon>Tracheophyta</taxon>
        <taxon>Spermatophyta</taxon>
        <taxon>Magnoliopsida</taxon>
        <taxon>eudicotyledons</taxon>
        <taxon>Gunneridae</taxon>
        <taxon>Pentapetalae</taxon>
        <taxon>asterids</taxon>
        <taxon>lamiids</taxon>
        <taxon>Lamiales</taxon>
        <taxon>Lamiaceae</taxon>
        <taxon>Nepetoideae</taxon>
        <taxon>Mentheae</taxon>
        <taxon>Salviinae</taxon>
        <taxon>Salvia</taxon>
        <taxon>Salvia subgen. Calosphace</taxon>
        <taxon>core Calosphace</taxon>
    </lineage>
</organism>
<evidence type="ECO:0000256" key="2">
    <source>
        <dbReference type="ARBA" id="ARBA00023004"/>
    </source>
</evidence>
<dbReference type="GO" id="GO:0009055">
    <property type="term" value="F:electron transfer activity"/>
    <property type="evidence" value="ECO:0007669"/>
    <property type="project" value="InterPro"/>
</dbReference>
<name>A0A8X8XXS4_SALSN</name>
<dbReference type="Proteomes" id="UP000298416">
    <property type="component" value="Unassembled WGS sequence"/>
</dbReference>
<dbReference type="Gene3D" id="3.30.70.20">
    <property type="match status" value="1"/>
</dbReference>
<evidence type="ECO:0000256" key="1">
    <source>
        <dbReference type="ARBA" id="ARBA00022723"/>
    </source>
</evidence>
<dbReference type="SUPFAM" id="SSF54862">
    <property type="entry name" value="4Fe-4S ferredoxins"/>
    <property type="match status" value="1"/>
</dbReference>
<dbReference type="EMBL" id="PNBA02000007">
    <property type="protein sequence ID" value="KAG6419446.1"/>
    <property type="molecule type" value="Genomic_DNA"/>
</dbReference>
<reference evidence="7" key="2">
    <citation type="submission" date="2020-08" db="EMBL/GenBank/DDBJ databases">
        <title>Plant Genome Project.</title>
        <authorList>
            <person name="Zhang R.-G."/>
        </authorList>
    </citation>
    <scope>NUCLEOTIDE SEQUENCE</scope>
    <source>
        <strain evidence="7">Huo1</strain>
        <tissue evidence="7">Leaf</tissue>
    </source>
</reference>
<dbReference type="InterPro" id="IPR036869">
    <property type="entry name" value="J_dom_sf"/>
</dbReference>
<dbReference type="GO" id="GO:0005506">
    <property type="term" value="F:iron ion binding"/>
    <property type="evidence" value="ECO:0007669"/>
    <property type="project" value="InterPro"/>
</dbReference>
<dbReference type="PANTHER" id="PTHR44579">
    <property type="entry name" value="OS01G0730500 PROTEIN"/>
    <property type="match status" value="1"/>
</dbReference>
<keyword evidence="8" id="KW-1185">Reference proteome</keyword>
<dbReference type="Pfam" id="PF00226">
    <property type="entry name" value="DnaJ"/>
    <property type="match status" value="1"/>
</dbReference>
<dbReference type="PROSITE" id="PS50076">
    <property type="entry name" value="DNAJ_2"/>
    <property type="match status" value="1"/>
</dbReference>
<gene>
    <name evidence="7" type="ORF">SASPL_121668</name>
</gene>
<comment type="caution">
    <text evidence="7">The sequence shown here is derived from an EMBL/GenBank/DDBJ whole genome shotgun (WGS) entry which is preliminary data.</text>
</comment>
<feature type="domain" description="4Fe-4S ferredoxin-type" evidence="6">
    <location>
        <begin position="180"/>
        <end position="208"/>
    </location>
</feature>
<dbReference type="PROSITE" id="PS51379">
    <property type="entry name" value="4FE4S_FER_2"/>
    <property type="match status" value="1"/>
</dbReference>
<feature type="region of interest" description="Disordered" evidence="4">
    <location>
        <begin position="344"/>
        <end position="367"/>
    </location>
</feature>
<dbReference type="PANTHER" id="PTHR44579:SF2">
    <property type="entry name" value="OS01G0730500 PROTEIN"/>
    <property type="match status" value="1"/>
</dbReference>
<proteinExistence type="predicted"/>
<dbReference type="InterPro" id="IPR001623">
    <property type="entry name" value="DnaJ_domain"/>
</dbReference>
<protein>
    <recommendedName>
        <fullName evidence="9">Ferredoxin</fullName>
    </recommendedName>
</protein>
<dbReference type="GO" id="GO:0051536">
    <property type="term" value="F:iron-sulfur cluster binding"/>
    <property type="evidence" value="ECO:0007669"/>
    <property type="project" value="UniProtKB-KW"/>
</dbReference>
<dbReference type="InterPro" id="IPR017896">
    <property type="entry name" value="4Fe4S_Fe-S-bd"/>
</dbReference>
<dbReference type="SMART" id="SM00271">
    <property type="entry name" value="DnaJ"/>
    <property type="match status" value="1"/>
</dbReference>
<evidence type="ECO:0000256" key="4">
    <source>
        <dbReference type="SAM" id="MobiDB-lite"/>
    </source>
</evidence>
<feature type="compositionally biased region" description="Basic and acidic residues" evidence="4">
    <location>
        <begin position="344"/>
        <end position="355"/>
    </location>
</feature>
<evidence type="ECO:0000256" key="3">
    <source>
        <dbReference type="ARBA" id="ARBA00023014"/>
    </source>
</evidence>
<feature type="domain" description="J" evidence="5">
    <location>
        <begin position="90"/>
        <end position="162"/>
    </location>
</feature>
<evidence type="ECO:0000259" key="5">
    <source>
        <dbReference type="PROSITE" id="PS50076"/>
    </source>
</evidence>
<evidence type="ECO:0000313" key="8">
    <source>
        <dbReference type="Proteomes" id="UP000298416"/>
    </source>
</evidence>
<keyword evidence="3" id="KW-0411">Iron-sulfur</keyword>
<dbReference type="AlphaFoldDB" id="A0A8X8XXS4"/>
<reference evidence="7" key="1">
    <citation type="submission" date="2018-01" db="EMBL/GenBank/DDBJ databases">
        <authorList>
            <person name="Mao J.F."/>
        </authorList>
    </citation>
    <scope>NUCLEOTIDE SEQUENCE</scope>
    <source>
        <strain evidence="7">Huo1</strain>
        <tissue evidence="7">Leaf</tissue>
    </source>
</reference>
<accession>A0A8X8XXS4</accession>
<dbReference type="InterPro" id="IPR001080">
    <property type="entry name" value="3Fe4S_ferredoxin"/>
</dbReference>
<evidence type="ECO:0000313" key="7">
    <source>
        <dbReference type="EMBL" id="KAG6419446.1"/>
    </source>
</evidence>
<evidence type="ECO:0008006" key="9">
    <source>
        <dbReference type="Google" id="ProtNLM"/>
    </source>
</evidence>
<dbReference type="Pfam" id="PF13370">
    <property type="entry name" value="Fer4_13"/>
    <property type="match status" value="1"/>
</dbReference>
<evidence type="ECO:0000259" key="6">
    <source>
        <dbReference type="PROSITE" id="PS51379"/>
    </source>
</evidence>